<dbReference type="Proteomes" id="UP001151699">
    <property type="component" value="Chromosome A"/>
</dbReference>
<dbReference type="EMBL" id="WJQU01000001">
    <property type="protein sequence ID" value="KAJ6644865.1"/>
    <property type="molecule type" value="Genomic_DNA"/>
</dbReference>
<comment type="caution">
    <text evidence="10">The sequence shown here is derived from an EMBL/GenBank/DDBJ whole genome shotgun (WGS) entry which is preliminary data.</text>
</comment>
<evidence type="ECO:0000256" key="8">
    <source>
        <dbReference type="ARBA" id="ARBA00039149"/>
    </source>
</evidence>
<accession>A0A9Q0N765</accession>
<evidence type="ECO:0000256" key="3">
    <source>
        <dbReference type="ARBA" id="ARBA00022723"/>
    </source>
</evidence>
<evidence type="ECO:0000256" key="9">
    <source>
        <dbReference type="ARBA" id="ARBA00047890"/>
    </source>
</evidence>
<dbReference type="OrthoDB" id="448104at2759"/>
<name>A0A9Q0N765_9DIPT</name>
<dbReference type="EC" id="6.3.4.20" evidence="8"/>
<dbReference type="AlphaFoldDB" id="A0A9Q0N765"/>
<dbReference type="Gene3D" id="3.40.50.620">
    <property type="entry name" value="HUPs"/>
    <property type="match status" value="1"/>
</dbReference>
<evidence type="ECO:0000256" key="6">
    <source>
        <dbReference type="ARBA" id="ARBA00022840"/>
    </source>
</evidence>
<dbReference type="InterPro" id="IPR018317">
    <property type="entry name" value="QueC"/>
</dbReference>
<evidence type="ECO:0000256" key="1">
    <source>
        <dbReference type="ARBA" id="ARBA00005061"/>
    </source>
</evidence>
<comment type="catalytic activity">
    <reaction evidence="9">
        <text>7-carboxy-7-carbaguanine + NH4(+) + 2 ATP = 7-cyano-7-carbaguanine + 2 AMP + 2 diphosphate + 2 H(+)</text>
        <dbReference type="Rhea" id="RHEA:27982"/>
        <dbReference type="ChEBI" id="CHEBI:15378"/>
        <dbReference type="ChEBI" id="CHEBI:28938"/>
        <dbReference type="ChEBI" id="CHEBI:30616"/>
        <dbReference type="ChEBI" id="CHEBI:33019"/>
        <dbReference type="ChEBI" id="CHEBI:45075"/>
        <dbReference type="ChEBI" id="CHEBI:61036"/>
        <dbReference type="ChEBI" id="CHEBI:456215"/>
        <dbReference type="EC" id="6.3.4.20"/>
    </reaction>
</comment>
<organism evidence="10 11">
    <name type="scientific">Pseudolycoriella hygida</name>
    <dbReference type="NCBI Taxonomy" id="35572"/>
    <lineage>
        <taxon>Eukaryota</taxon>
        <taxon>Metazoa</taxon>
        <taxon>Ecdysozoa</taxon>
        <taxon>Arthropoda</taxon>
        <taxon>Hexapoda</taxon>
        <taxon>Insecta</taxon>
        <taxon>Pterygota</taxon>
        <taxon>Neoptera</taxon>
        <taxon>Endopterygota</taxon>
        <taxon>Diptera</taxon>
        <taxon>Nematocera</taxon>
        <taxon>Sciaroidea</taxon>
        <taxon>Sciaridae</taxon>
        <taxon>Pseudolycoriella</taxon>
    </lineage>
</organism>
<dbReference type="GO" id="GO:0005524">
    <property type="term" value="F:ATP binding"/>
    <property type="evidence" value="ECO:0007669"/>
    <property type="project" value="UniProtKB-KW"/>
</dbReference>
<evidence type="ECO:0000313" key="11">
    <source>
        <dbReference type="Proteomes" id="UP001151699"/>
    </source>
</evidence>
<dbReference type="NCBIfam" id="TIGR00364">
    <property type="entry name" value="7-cyano-7-deazaguanine synthase QueC"/>
    <property type="match status" value="1"/>
</dbReference>
<gene>
    <name evidence="10" type="primary">queC_1</name>
    <name evidence="10" type="ORF">Bhyg_00060</name>
</gene>
<evidence type="ECO:0000256" key="5">
    <source>
        <dbReference type="ARBA" id="ARBA00022833"/>
    </source>
</evidence>
<dbReference type="PIRSF" id="PIRSF006293">
    <property type="entry name" value="ExsB"/>
    <property type="match status" value="1"/>
</dbReference>
<comment type="similarity">
    <text evidence="7">Belongs to the QueC family.</text>
</comment>
<keyword evidence="4" id="KW-0547">Nucleotide-binding</keyword>
<keyword evidence="2" id="KW-0436">Ligase</keyword>
<dbReference type="InterPro" id="IPR014729">
    <property type="entry name" value="Rossmann-like_a/b/a_fold"/>
</dbReference>
<sequence length="234" mass="26059">MKKAVVLASGGADSATLLAMVSTMNYDIQVLSFNYFQRNNIELQKVCRLIKDYNIKQHKIINIDLKSFKGSALVDSNIEVPKYQNVAELSDTIPITYVPARNTIFLSYALGFAEVVGAHDIFIGVHDTDYANYPDCRPEYINAFQKLANLATKIGIENQDIIIHAPLINMTKSQIIKIGLELKVDYSNTISCYDPSDSGLSCATCHACLVRIKAFEENNVKDPTAYINIGSFEF</sequence>
<comment type="pathway">
    <text evidence="1">Purine metabolism; 7-cyano-7-deazaguanine biosynthesis.</text>
</comment>
<keyword evidence="6" id="KW-0067">ATP-binding</keyword>
<evidence type="ECO:0000256" key="2">
    <source>
        <dbReference type="ARBA" id="ARBA00022598"/>
    </source>
</evidence>
<keyword evidence="11" id="KW-1185">Reference proteome</keyword>
<proteinExistence type="inferred from homology"/>
<dbReference type="GO" id="GO:0016874">
    <property type="term" value="F:ligase activity"/>
    <property type="evidence" value="ECO:0007669"/>
    <property type="project" value="UniProtKB-KW"/>
</dbReference>
<dbReference type="SUPFAM" id="SSF52402">
    <property type="entry name" value="Adenine nucleotide alpha hydrolases-like"/>
    <property type="match status" value="1"/>
</dbReference>
<dbReference type="HAMAP" id="MF_01633">
    <property type="entry name" value="QueC"/>
    <property type="match status" value="1"/>
</dbReference>
<evidence type="ECO:0000313" key="10">
    <source>
        <dbReference type="EMBL" id="KAJ6644865.1"/>
    </source>
</evidence>
<keyword evidence="5" id="KW-0862">Zinc</keyword>
<evidence type="ECO:0000256" key="4">
    <source>
        <dbReference type="ARBA" id="ARBA00022741"/>
    </source>
</evidence>
<reference evidence="10" key="1">
    <citation type="submission" date="2022-07" db="EMBL/GenBank/DDBJ databases">
        <authorList>
            <person name="Trinca V."/>
            <person name="Uliana J.V.C."/>
            <person name="Torres T.T."/>
            <person name="Ward R.J."/>
            <person name="Monesi N."/>
        </authorList>
    </citation>
    <scope>NUCLEOTIDE SEQUENCE</scope>
    <source>
        <strain evidence="10">HSMRA1968</strain>
        <tissue evidence="10">Whole embryos</tissue>
    </source>
</reference>
<keyword evidence="3" id="KW-0479">Metal-binding</keyword>
<dbReference type="GO" id="GO:0046872">
    <property type="term" value="F:metal ion binding"/>
    <property type="evidence" value="ECO:0007669"/>
    <property type="project" value="UniProtKB-KW"/>
</dbReference>
<protein>
    <recommendedName>
        <fullName evidence="8">7-cyano-7-deazaguanine synthase</fullName>
        <ecNumber evidence="8">6.3.4.20</ecNumber>
    </recommendedName>
</protein>
<dbReference type="Pfam" id="PF06508">
    <property type="entry name" value="QueC"/>
    <property type="match status" value="1"/>
</dbReference>
<dbReference type="CDD" id="cd01995">
    <property type="entry name" value="QueC-like"/>
    <property type="match status" value="1"/>
</dbReference>
<dbReference type="PANTHER" id="PTHR42914:SF1">
    <property type="entry name" value="7-CYANO-7-DEAZAGUANINE SYNTHASE"/>
    <property type="match status" value="1"/>
</dbReference>
<dbReference type="PANTHER" id="PTHR42914">
    <property type="entry name" value="7-CYANO-7-DEAZAGUANINE SYNTHASE"/>
    <property type="match status" value="1"/>
</dbReference>
<evidence type="ECO:0000256" key="7">
    <source>
        <dbReference type="ARBA" id="ARBA00037993"/>
    </source>
</evidence>